<name>A0AAV4NG62_CAEEX</name>
<evidence type="ECO:0000313" key="2">
    <source>
        <dbReference type="Proteomes" id="UP001054945"/>
    </source>
</evidence>
<sequence>MPGLMQESYEKRNKQPTVTKIKRIKKRRNFKNARIFSAKGYLTQSIRVEMYSIFPLDISMDGIIKNETVCEWLELPGKYGSQQNKSHST</sequence>
<evidence type="ECO:0000313" key="1">
    <source>
        <dbReference type="EMBL" id="GIX83777.1"/>
    </source>
</evidence>
<protein>
    <submittedName>
        <fullName evidence="1">Uncharacterized protein</fullName>
    </submittedName>
</protein>
<reference evidence="1 2" key="1">
    <citation type="submission" date="2021-06" db="EMBL/GenBank/DDBJ databases">
        <title>Caerostris extrusa draft genome.</title>
        <authorList>
            <person name="Kono N."/>
            <person name="Arakawa K."/>
        </authorList>
    </citation>
    <scope>NUCLEOTIDE SEQUENCE [LARGE SCALE GENOMIC DNA]</scope>
</reference>
<proteinExistence type="predicted"/>
<dbReference type="EMBL" id="BPLR01003368">
    <property type="protein sequence ID" value="GIX83777.1"/>
    <property type="molecule type" value="Genomic_DNA"/>
</dbReference>
<dbReference type="Proteomes" id="UP001054945">
    <property type="component" value="Unassembled WGS sequence"/>
</dbReference>
<keyword evidence="2" id="KW-1185">Reference proteome</keyword>
<accession>A0AAV4NG62</accession>
<organism evidence="1 2">
    <name type="scientific">Caerostris extrusa</name>
    <name type="common">Bark spider</name>
    <name type="synonym">Caerostris bankana</name>
    <dbReference type="NCBI Taxonomy" id="172846"/>
    <lineage>
        <taxon>Eukaryota</taxon>
        <taxon>Metazoa</taxon>
        <taxon>Ecdysozoa</taxon>
        <taxon>Arthropoda</taxon>
        <taxon>Chelicerata</taxon>
        <taxon>Arachnida</taxon>
        <taxon>Araneae</taxon>
        <taxon>Araneomorphae</taxon>
        <taxon>Entelegynae</taxon>
        <taxon>Araneoidea</taxon>
        <taxon>Araneidae</taxon>
        <taxon>Caerostris</taxon>
    </lineage>
</organism>
<dbReference type="AlphaFoldDB" id="A0AAV4NG62"/>
<gene>
    <name evidence="1" type="ORF">CEXT_119701</name>
</gene>
<comment type="caution">
    <text evidence="1">The sequence shown here is derived from an EMBL/GenBank/DDBJ whole genome shotgun (WGS) entry which is preliminary data.</text>
</comment>